<reference evidence="3" key="1">
    <citation type="submission" date="2016-10" db="EMBL/GenBank/DDBJ databases">
        <authorList>
            <person name="Varghese N."/>
            <person name="Submissions S."/>
        </authorList>
    </citation>
    <scope>NUCLEOTIDE SEQUENCE [LARGE SCALE GENOMIC DNA]</scope>
    <source>
        <strain evidence="3">IBRC-M 10403</strain>
    </source>
</reference>
<evidence type="ECO:0000313" key="3">
    <source>
        <dbReference type="Proteomes" id="UP000199501"/>
    </source>
</evidence>
<dbReference type="Proteomes" id="UP000199501">
    <property type="component" value="Unassembled WGS sequence"/>
</dbReference>
<keyword evidence="3" id="KW-1185">Reference proteome</keyword>
<dbReference type="InterPro" id="IPR029030">
    <property type="entry name" value="Caspase-like_dom_sf"/>
</dbReference>
<dbReference type="RefSeq" id="WP_091449603.1">
    <property type="nucleotide sequence ID" value="NZ_FMZZ01000003.1"/>
</dbReference>
<gene>
    <name evidence="2" type="ORF">SAMN05216174_103353</name>
</gene>
<evidence type="ECO:0000259" key="1">
    <source>
        <dbReference type="Pfam" id="PF00656"/>
    </source>
</evidence>
<name>A0A1G6NHL5_9PSEU</name>
<dbReference type="Gene3D" id="3.40.50.1460">
    <property type="match status" value="1"/>
</dbReference>
<sequence>MRRFDPDRSRAVLIGIGDYARFPALPAVANNLAGMTEALTSPDLGGMPREHCAVLDSTADVPAIGRALAAAADAAEDMLLVYFAGHGTRGMKRGELFLTLADTDPAIPAFTALDFDSVRDLVVKSATVTVVILDCCFSGRATAPFMSGEESLLSELEIDGTCVLTASPANKVALSGPKYSEFTGELLAILRDGIPGGDPLLSLEAIYTSLARRMAARGLPTPQWLRTATADLLALAPNRAHAPLPPERWNPRPLPKTARIIALGSVAGARPGPVTPHFTHMQPEGTLAAIKEAETPAARALLEQRAEEDVRKAGAARFADFVTQVARHCLGENVPKPARSAALIAQHGGWAALTERIESAREIADFRSVSADITSFVDKHYRGFPQKPKLRNRPPVLSVNRLSYWWGGFDTYLTRIAAFCEPPHPDSEDLATRLPLLAEPLAAADALRARVTELFRLRRQDPEFRDKVTFEMAALHPIVDEIDVTLRRMVTAGQL</sequence>
<protein>
    <submittedName>
        <fullName evidence="2">Peptide/nickel transport system substrate-binding protein</fullName>
    </submittedName>
</protein>
<dbReference type="InterPro" id="IPR011600">
    <property type="entry name" value="Pept_C14_caspase"/>
</dbReference>
<dbReference type="EMBL" id="FMZZ01000003">
    <property type="protein sequence ID" value="SDC66894.1"/>
    <property type="molecule type" value="Genomic_DNA"/>
</dbReference>
<dbReference type="GO" id="GO:0004197">
    <property type="term" value="F:cysteine-type endopeptidase activity"/>
    <property type="evidence" value="ECO:0007669"/>
    <property type="project" value="InterPro"/>
</dbReference>
<dbReference type="Pfam" id="PF00656">
    <property type="entry name" value="Peptidase_C14"/>
    <property type="match status" value="1"/>
</dbReference>
<accession>A0A1G6NHL5</accession>
<dbReference type="GO" id="GO:0006508">
    <property type="term" value="P:proteolysis"/>
    <property type="evidence" value="ECO:0007669"/>
    <property type="project" value="InterPro"/>
</dbReference>
<organism evidence="2 3">
    <name type="scientific">Actinokineospora iranica</name>
    <dbReference type="NCBI Taxonomy" id="1271860"/>
    <lineage>
        <taxon>Bacteria</taxon>
        <taxon>Bacillati</taxon>
        <taxon>Actinomycetota</taxon>
        <taxon>Actinomycetes</taxon>
        <taxon>Pseudonocardiales</taxon>
        <taxon>Pseudonocardiaceae</taxon>
        <taxon>Actinokineospora</taxon>
    </lineage>
</organism>
<dbReference type="NCBIfam" id="NF047832">
    <property type="entry name" value="caspase_w_EACC1"/>
    <property type="match status" value="1"/>
</dbReference>
<dbReference type="STRING" id="1271860.SAMN05216174_103353"/>
<dbReference type="SUPFAM" id="SSF52129">
    <property type="entry name" value="Caspase-like"/>
    <property type="match status" value="1"/>
</dbReference>
<dbReference type="AlphaFoldDB" id="A0A1G6NHL5"/>
<dbReference type="OrthoDB" id="3542505at2"/>
<proteinExistence type="predicted"/>
<evidence type="ECO:0000313" key="2">
    <source>
        <dbReference type="EMBL" id="SDC66894.1"/>
    </source>
</evidence>
<feature type="domain" description="Peptidase C14 caspase" evidence="1">
    <location>
        <begin position="9"/>
        <end position="231"/>
    </location>
</feature>